<keyword evidence="5" id="KW-1185">Reference proteome</keyword>
<dbReference type="Gene3D" id="3.40.50.300">
    <property type="entry name" value="P-loop containing nucleotide triphosphate hydrolases"/>
    <property type="match status" value="1"/>
</dbReference>
<dbReference type="GO" id="GO:0005525">
    <property type="term" value="F:GTP binding"/>
    <property type="evidence" value="ECO:0007669"/>
    <property type="project" value="UniProtKB-KW"/>
</dbReference>
<feature type="compositionally biased region" description="Basic and acidic residues" evidence="3">
    <location>
        <begin position="1"/>
        <end position="10"/>
    </location>
</feature>
<evidence type="ECO:0000256" key="2">
    <source>
        <dbReference type="ARBA" id="ARBA00023134"/>
    </source>
</evidence>
<dbReference type="Proteomes" id="UP000247409">
    <property type="component" value="Unassembled WGS sequence"/>
</dbReference>
<sequence length="257" mass="28989">MSHVDVRQPEKPPTLTHINATVEPSAGTNNRVRDPYDVRCYLPPPSQKPFRVRKRIAVLGARAVGKSAVAIQCTDNRFEPEYMPTCEDAFLWTTTVDGTKYEVTIVDTDGQDEFPDFGEQYTIGVDGYILMFSLVDESSFHIIRRVHEKLLQTLVVLDPKGTAELPRILVGNQLDMAHTRRVSRQVAQEFADEHGIPYYETSAYTGENVNEVFATLLRIINTNLVNSHKPSENELRPSCEQRESTTTANAPNYCSIQ</sequence>
<dbReference type="GO" id="GO:0007165">
    <property type="term" value="P:signal transduction"/>
    <property type="evidence" value="ECO:0007669"/>
    <property type="project" value="InterPro"/>
</dbReference>
<proteinExistence type="predicted"/>
<dbReference type="PRINTS" id="PR00449">
    <property type="entry name" value="RASTRNSFRMNG"/>
</dbReference>
<feature type="compositionally biased region" description="Basic and acidic residues" evidence="3">
    <location>
        <begin position="229"/>
        <end position="243"/>
    </location>
</feature>
<dbReference type="Pfam" id="PF00071">
    <property type="entry name" value="Ras"/>
    <property type="match status" value="1"/>
</dbReference>
<name>A0A2V3IJT9_9FLOR</name>
<dbReference type="SMART" id="SM00175">
    <property type="entry name" value="RAB"/>
    <property type="match status" value="1"/>
</dbReference>
<dbReference type="NCBIfam" id="TIGR00231">
    <property type="entry name" value="small_GTP"/>
    <property type="match status" value="1"/>
</dbReference>
<dbReference type="InterPro" id="IPR027417">
    <property type="entry name" value="P-loop_NTPase"/>
</dbReference>
<accession>A0A2V3IJT9</accession>
<feature type="region of interest" description="Disordered" evidence="3">
    <location>
        <begin position="1"/>
        <end position="33"/>
    </location>
</feature>
<feature type="compositionally biased region" description="Polar residues" evidence="3">
    <location>
        <begin position="244"/>
        <end position="257"/>
    </location>
</feature>
<evidence type="ECO:0000256" key="1">
    <source>
        <dbReference type="ARBA" id="ARBA00022741"/>
    </source>
</evidence>
<dbReference type="SUPFAM" id="SSF52540">
    <property type="entry name" value="P-loop containing nucleoside triphosphate hydrolases"/>
    <property type="match status" value="1"/>
</dbReference>
<dbReference type="PANTHER" id="PTHR24070">
    <property type="entry name" value="RAS, DI-RAS, AND RHEB FAMILY MEMBERS OF SMALL GTPASE SUPERFAMILY"/>
    <property type="match status" value="1"/>
</dbReference>
<reference evidence="4 5" key="1">
    <citation type="journal article" date="2018" name="Mol. Biol. Evol.">
        <title>Analysis of the draft genome of the red seaweed Gracilariopsis chorda provides insights into genome size evolution in Rhodophyta.</title>
        <authorList>
            <person name="Lee J."/>
            <person name="Yang E.C."/>
            <person name="Graf L."/>
            <person name="Yang J.H."/>
            <person name="Qiu H."/>
            <person name="Zel Zion U."/>
            <person name="Chan C.X."/>
            <person name="Stephens T.G."/>
            <person name="Weber A.P.M."/>
            <person name="Boo G.H."/>
            <person name="Boo S.M."/>
            <person name="Kim K.M."/>
            <person name="Shin Y."/>
            <person name="Jung M."/>
            <person name="Lee S.J."/>
            <person name="Yim H.S."/>
            <person name="Lee J.H."/>
            <person name="Bhattacharya D."/>
            <person name="Yoon H.S."/>
        </authorList>
    </citation>
    <scope>NUCLEOTIDE SEQUENCE [LARGE SCALE GENOMIC DNA]</scope>
    <source>
        <strain evidence="4 5">SKKU-2015</strain>
        <tissue evidence="4">Whole body</tissue>
    </source>
</reference>
<organism evidence="4 5">
    <name type="scientific">Gracilariopsis chorda</name>
    <dbReference type="NCBI Taxonomy" id="448386"/>
    <lineage>
        <taxon>Eukaryota</taxon>
        <taxon>Rhodophyta</taxon>
        <taxon>Florideophyceae</taxon>
        <taxon>Rhodymeniophycidae</taxon>
        <taxon>Gracilariales</taxon>
        <taxon>Gracilariaceae</taxon>
        <taxon>Gracilariopsis</taxon>
    </lineage>
</organism>
<feature type="region of interest" description="Disordered" evidence="3">
    <location>
        <begin position="228"/>
        <end position="257"/>
    </location>
</feature>
<dbReference type="STRING" id="448386.A0A2V3IJT9"/>
<protein>
    <submittedName>
        <fullName evidence="4">GTP-binding protein Rheb-like</fullName>
    </submittedName>
</protein>
<dbReference type="FunFam" id="3.40.50.300:FF:001447">
    <property type="entry name" value="Ras-related protein Rab-1B"/>
    <property type="match status" value="1"/>
</dbReference>
<dbReference type="SMART" id="SM00174">
    <property type="entry name" value="RHO"/>
    <property type="match status" value="1"/>
</dbReference>
<gene>
    <name evidence="4" type="ORF">BWQ96_07954</name>
</gene>
<dbReference type="SMART" id="SM00173">
    <property type="entry name" value="RAS"/>
    <property type="match status" value="1"/>
</dbReference>
<dbReference type="PROSITE" id="PS51421">
    <property type="entry name" value="RAS"/>
    <property type="match status" value="1"/>
</dbReference>
<evidence type="ECO:0000256" key="3">
    <source>
        <dbReference type="SAM" id="MobiDB-lite"/>
    </source>
</evidence>
<dbReference type="AlphaFoldDB" id="A0A2V3IJT9"/>
<dbReference type="InterPro" id="IPR001806">
    <property type="entry name" value="Small_GTPase"/>
</dbReference>
<dbReference type="InterPro" id="IPR005225">
    <property type="entry name" value="Small_GTP-bd"/>
</dbReference>
<dbReference type="PROSITE" id="PS51419">
    <property type="entry name" value="RAB"/>
    <property type="match status" value="1"/>
</dbReference>
<dbReference type="GO" id="GO:0003924">
    <property type="term" value="F:GTPase activity"/>
    <property type="evidence" value="ECO:0007669"/>
    <property type="project" value="InterPro"/>
</dbReference>
<dbReference type="GO" id="GO:0016020">
    <property type="term" value="C:membrane"/>
    <property type="evidence" value="ECO:0007669"/>
    <property type="project" value="InterPro"/>
</dbReference>
<dbReference type="OrthoDB" id="5976022at2759"/>
<dbReference type="InterPro" id="IPR020849">
    <property type="entry name" value="Small_GTPase_Ras-type"/>
</dbReference>
<evidence type="ECO:0000313" key="5">
    <source>
        <dbReference type="Proteomes" id="UP000247409"/>
    </source>
</evidence>
<dbReference type="EMBL" id="NBIV01000168">
    <property type="protein sequence ID" value="PXF42319.1"/>
    <property type="molecule type" value="Genomic_DNA"/>
</dbReference>
<keyword evidence="2" id="KW-0342">GTP-binding</keyword>
<evidence type="ECO:0000313" key="4">
    <source>
        <dbReference type="EMBL" id="PXF42319.1"/>
    </source>
</evidence>
<keyword evidence="1" id="KW-0547">Nucleotide-binding</keyword>
<comment type="caution">
    <text evidence="4">The sequence shown here is derived from an EMBL/GenBank/DDBJ whole genome shotgun (WGS) entry which is preliminary data.</text>
</comment>